<evidence type="ECO:0000256" key="7">
    <source>
        <dbReference type="ARBA" id="ARBA00023125"/>
    </source>
</evidence>
<keyword evidence="4" id="KW-0548">Nucleotidyltransferase</keyword>
<evidence type="ECO:0000256" key="5">
    <source>
        <dbReference type="ARBA" id="ARBA00022990"/>
    </source>
</evidence>
<dbReference type="InterPro" id="IPR009072">
    <property type="entry name" value="Histone-fold"/>
</dbReference>
<gene>
    <name evidence="16" type="primary">LOC109473124</name>
</gene>
<evidence type="ECO:0000259" key="14">
    <source>
        <dbReference type="Pfam" id="PF00808"/>
    </source>
</evidence>
<dbReference type="PANTHER" id="PTHR10252">
    <property type="entry name" value="HISTONE-LIKE TRANSCRIPTION FACTOR CCAAT-RELATED"/>
    <property type="match status" value="1"/>
</dbReference>
<dbReference type="FunFam" id="1.10.20.10:FF:000048">
    <property type="entry name" value="Chromatin accessibility complex subunit 1"/>
    <property type="match status" value="1"/>
</dbReference>
<dbReference type="GO" id="GO:0006261">
    <property type="term" value="P:DNA-templated DNA replication"/>
    <property type="evidence" value="ECO:0007669"/>
    <property type="project" value="TreeGrafter"/>
</dbReference>
<keyword evidence="6" id="KW-0175">Coiled coil</keyword>
<evidence type="ECO:0000256" key="2">
    <source>
        <dbReference type="ARBA" id="ARBA00022553"/>
    </source>
</evidence>
<dbReference type="Pfam" id="PF00808">
    <property type="entry name" value="CBFD_NFYB_HMF"/>
    <property type="match status" value="1"/>
</dbReference>
<evidence type="ECO:0000256" key="12">
    <source>
        <dbReference type="ARBA" id="ARBA00083235"/>
    </source>
</evidence>
<comment type="subcellular location">
    <subcellularLocation>
        <location evidence="1">Nucleus</location>
    </subcellularLocation>
</comment>
<dbReference type="PANTHER" id="PTHR10252:SF54">
    <property type="entry name" value="CHROMATIN ACCESSIBILITY COMPLEX PROTEIN 1"/>
    <property type="match status" value="1"/>
</dbReference>
<dbReference type="InterPro" id="IPR050568">
    <property type="entry name" value="Transcr_DNA_Rep_Reg"/>
</dbReference>
<evidence type="ECO:0000256" key="3">
    <source>
        <dbReference type="ARBA" id="ARBA00022679"/>
    </source>
</evidence>
<comment type="subunit">
    <text evidence="10">Heterodimer with POLE3; binds to DNA. Component of the CHRAC ISWI chromatin remodeling complex at least composed of SMARCA5/SNF2H, BAZ1A/ACF1, CHRAC1 and POLE3; the complex preferentially binds DNA through the CHRAC1-POLE3 heterodimer and possesses ATP-dependent nucleosome-remodeling activity. Within the complex, the heterodimer with POLE3 interacts with SMARCA5/SNF2H; the interaction is direct and enhances nucleosome sliding activity by the SMARCA5/SNF2H and BAZ1A/ACF1 interaction. Within the complex, the heterodimer with POLE3 interacts with BAZ1A/ACF1; the interactions are direct.</text>
</comment>
<evidence type="ECO:0000313" key="15">
    <source>
        <dbReference type="Proteomes" id="UP000515135"/>
    </source>
</evidence>
<dbReference type="CDD" id="cd22924">
    <property type="entry name" value="HFD_CHRAC1-like"/>
    <property type="match status" value="1"/>
</dbReference>
<evidence type="ECO:0000256" key="10">
    <source>
        <dbReference type="ARBA" id="ARBA00062516"/>
    </source>
</evidence>
<accession>A0A6P4YH37</accession>
<evidence type="ECO:0000256" key="11">
    <source>
        <dbReference type="ARBA" id="ARBA00071805"/>
    </source>
</evidence>
<dbReference type="Proteomes" id="UP000515135">
    <property type="component" value="Unplaced"/>
</dbReference>
<sequence>MAEKSGTKPAKGVVLPMARIKTIMRSSAEITNIGQESVYLVAKATELFIQHLATEAFKQDPETTDTLAYGDLAEVVNDADNLQFLADVIPKKIVVRDYLRMVRQQEEEKERAKQQSQQEEREDTDS</sequence>
<reference evidence="16" key="1">
    <citation type="submission" date="2025-08" db="UniProtKB">
        <authorList>
            <consortium name="RefSeq"/>
        </authorList>
    </citation>
    <scope>IDENTIFICATION</scope>
    <source>
        <tissue evidence="16">Gonad</tissue>
    </source>
</reference>
<dbReference type="OrthoDB" id="1291358at2759"/>
<evidence type="ECO:0000256" key="9">
    <source>
        <dbReference type="ARBA" id="ARBA00059032"/>
    </source>
</evidence>
<proteinExistence type="predicted"/>
<dbReference type="RefSeq" id="XP_019628590.1">
    <property type="nucleotide sequence ID" value="XM_019773031.1"/>
</dbReference>
<dbReference type="GeneID" id="109473124"/>
<feature type="domain" description="Transcription factor CBF/NF-Y/archaeal histone" evidence="14">
    <location>
        <begin position="15"/>
        <end position="58"/>
    </location>
</feature>
<keyword evidence="3" id="KW-0808">Transferase</keyword>
<evidence type="ECO:0000313" key="16">
    <source>
        <dbReference type="RefSeq" id="XP_019628590.1"/>
    </source>
</evidence>
<organism evidence="15 16">
    <name type="scientific">Branchiostoma belcheri</name>
    <name type="common">Amphioxus</name>
    <dbReference type="NCBI Taxonomy" id="7741"/>
    <lineage>
        <taxon>Eukaryota</taxon>
        <taxon>Metazoa</taxon>
        <taxon>Chordata</taxon>
        <taxon>Cephalochordata</taxon>
        <taxon>Leptocardii</taxon>
        <taxon>Amphioxiformes</taxon>
        <taxon>Branchiostomatidae</taxon>
        <taxon>Branchiostoma</taxon>
    </lineage>
</organism>
<keyword evidence="5" id="KW-0007">Acetylation</keyword>
<dbReference type="KEGG" id="bbel:109473124"/>
<keyword evidence="8" id="KW-0539">Nucleus</keyword>
<dbReference type="GO" id="GO:0006338">
    <property type="term" value="P:chromatin remodeling"/>
    <property type="evidence" value="ECO:0007669"/>
    <property type="project" value="TreeGrafter"/>
</dbReference>
<comment type="function">
    <text evidence="9">Forms a complex with DNA polymerase epsilon subunit POLE3 and binds naked DNA, which is then incorporated into chromatin, aided by the nucleosome remodeling activity of ISWI/SNF2H and ACF1. Does not enhance nucleosome sliding activity of the ACF-5 ISWI chromatin remodeling complex.</text>
</comment>
<evidence type="ECO:0000256" key="4">
    <source>
        <dbReference type="ARBA" id="ARBA00022695"/>
    </source>
</evidence>
<dbReference type="GO" id="GO:0003677">
    <property type="term" value="F:DNA binding"/>
    <property type="evidence" value="ECO:0007669"/>
    <property type="project" value="UniProtKB-KW"/>
</dbReference>
<dbReference type="GO" id="GO:0016779">
    <property type="term" value="F:nucleotidyltransferase activity"/>
    <property type="evidence" value="ECO:0007669"/>
    <property type="project" value="UniProtKB-KW"/>
</dbReference>
<dbReference type="GO" id="GO:0046982">
    <property type="term" value="F:protein heterodimerization activity"/>
    <property type="evidence" value="ECO:0007669"/>
    <property type="project" value="InterPro"/>
</dbReference>
<protein>
    <recommendedName>
        <fullName evidence="11">Chromatin accessibility complex protein 1</fullName>
    </recommendedName>
    <alternativeName>
        <fullName evidence="12">DNA polymerase epsilon subunit p15</fullName>
    </alternativeName>
</protein>
<dbReference type="SUPFAM" id="SSF47113">
    <property type="entry name" value="Histone-fold"/>
    <property type="match status" value="1"/>
</dbReference>
<evidence type="ECO:0000256" key="1">
    <source>
        <dbReference type="ARBA" id="ARBA00004123"/>
    </source>
</evidence>
<name>A0A6P4YH37_BRABE</name>
<keyword evidence="2" id="KW-0597">Phosphoprotein</keyword>
<dbReference type="Gene3D" id="1.10.20.10">
    <property type="entry name" value="Histone, subunit A"/>
    <property type="match status" value="1"/>
</dbReference>
<evidence type="ECO:0000256" key="13">
    <source>
        <dbReference type="SAM" id="MobiDB-lite"/>
    </source>
</evidence>
<evidence type="ECO:0000256" key="6">
    <source>
        <dbReference type="ARBA" id="ARBA00023054"/>
    </source>
</evidence>
<dbReference type="InterPro" id="IPR003958">
    <property type="entry name" value="CBFA_NFYB_domain"/>
</dbReference>
<dbReference type="AlphaFoldDB" id="A0A6P4YH37"/>
<feature type="region of interest" description="Disordered" evidence="13">
    <location>
        <begin position="105"/>
        <end position="126"/>
    </location>
</feature>
<dbReference type="GO" id="GO:0008623">
    <property type="term" value="C:CHRAC"/>
    <property type="evidence" value="ECO:0007669"/>
    <property type="project" value="TreeGrafter"/>
</dbReference>
<keyword evidence="15" id="KW-1185">Reference proteome</keyword>
<evidence type="ECO:0000256" key="8">
    <source>
        <dbReference type="ARBA" id="ARBA00023242"/>
    </source>
</evidence>
<keyword evidence="7" id="KW-0238">DNA-binding</keyword>